<organism evidence="1 2">
    <name type="scientific">Persea americana</name>
    <name type="common">Avocado</name>
    <dbReference type="NCBI Taxonomy" id="3435"/>
    <lineage>
        <taxon>Eukaryota</taxon>
        <taxon>Viridiplantae</taxon>
        <taxon>Streptophyta</taxon>
        <taxon>Embryophyta</taxon>
        <taxon>Tracheophyta</taxon>
        <taxon>Spermatophyta</taxon>
        <taxon>Magnoliopsida</taxon>
        <taxon>Magnoliidae</taxon>
        <taxon>Laurales</taxon>
        <taxon>Lauraceae</taxon>
        <taxon>Persea</taxon>
    </lineage>
</organism>
<comment type="caution">
    <text evidence="1">The sequence shown here is derived from an EMBL/GenBank/DDBJ whole genome shotgun (WGS) entry which is preliminary data.</text>
</comment>
<protein>
    <submittedName>
        <fullName evidence="1">Uncharacterized protein</fullName>
    </submittedName>
</protein>
<keyword evidence="2" id="KW-1185">Reference proteome</keyword>
<evidence type="ECO:0000313" key="1">
    <source>
        <dbReference type="EMBL" id="KAJ8616247.1"/>
    </source>
</evidence>
<sequence length="698" mass="78085">MRRGLSRIRWRDVGWTEPERSGLSNYSAGHNGVLISKNIYCAFGSPFLNPLLSSPSSLFDISLSLIVDGPKDRVPPISRQNLHLHLHLHLPLKTDHHHHHHRQKTTMEALERNGELETHGRDDDAGAAFVLESKGSWWHAGFHLTTAIVGPTILTLPYAFRGMGWSLGLMSLTLTGAVTFYSYFLMSKVLDHCEKEGRRHIRFRELAADVLGSGWMFYFVICVQTAVNTGVAVGCILLSGECLQIMYSSLYPEGPLKLYQFIALVTVVMILLSQLPTFHSLRHISLASLVLSLGYTFLVVIACIRAGHSRNAPHKDYTLDPHKSTRAFDAFASISILASLFGNGILPEIRATVAPPVTGKMFKGLVLCYSVILVTFYSAAVSGYWAFGNKSSSNILKSLMPDEGPSLAPTWLLGLAIVFVLLQLLAIGLVYSQVAYEIMEKKSADVKQGMFSRRNLVPRLFLRTIYMVLCAFVAAMLPFFGDINGVVGAIGFIPLDFILPMLLYNMTHNPSRTSVTFWLNISIIVVFTAFTTTFESRHRLREEKKRTLDGERRTLMEEKTDPMQTQEAAAKSHVWDCDSCLYDSFELRSFKRHLHSAIVSRSLSMPRLQETSRPAPPSTSATSSKISRTFQKMLRSVFPAKWKSKKQSDEITSKEWEEKSVEVLVQEFDSMLLRASASQKFIRTSTLGMPTLTATPCS</sequence>
<reference evidence="1 2" key="1">
    <citation type="journal article" date="2022" name="Hortic Res">
        <title>A haplotype resolved chromosomal level avocado genome allows analysis of novel avocado genes.</title>
        <authorList>
            <person name="Nath O."/>
            <person name="Fletcher S.J."/>
            <person name="Hayward A."/>
            <person name="Shaw L.M."/>
            <person name="Masouleh A.K."/>
            <person name="Furtado A."/>
            <person name="Henry R.J."/>
            <person name="Mitter N."/>
        </authorList>
    </citation>
    <scope>NUCLEOTIDE SEQUENCE [LARGE SCALE GENOMIC DNA]</scope>
    <source>
        <strain evidence="2">cv. Hass</strain>
    </source>
</reference>
<accession>A0ACC2K5N5</accession>
<dbReference type="Proteomes" id="UP001234297">
    <property type="component" value="Chromosome 12"/>
</dbReference>
<gene>
    <name evidence="1" type="ORF">MRB53_035619</name>
</gene>
<evidence type="ECO:0000313" key="2">
    <source>
        <dbReference type="Proteomes" id="UP001234297"/>
    </source>
</evidence>
<proteinExistence type="predicted"/>
<name>A0ACC2K5N5_PERAE</name>
<dbReference type="EMBL" id="CM056820">
    <property type="protein sequence ID" value="KAJ8616247.1"/>
    <property type="molecule type" value="Genomic_DNA"/>
</dbReference>